<dbReference type="InterPro" id="IPR043504">
    <property type="entry name" value="Peptidase_S1_PA_chymotrypsin"/>
</dbReference>
<dbReference type="AlphaFoldDB" id="A0A834XPN1"/>
<protein>
    <recommendedName>
        <fullName evidence="1">Peptidase S1 domain-containing protein</fullName>
    </recommendedName>
</protein>
<sequence length="326" mass="37822">MIIISKCDRNDDIYDEKAENSLSVIRQYNDYSKNENYLRYETEENDKSGKKSSIIIETLEKYPSLKDELDYLVHDQSLNNNEPSYLEYLEEYPSKVVLHYIDYNNNYKKNKYNLCGGVLVTNSYVLTSSNCFYNNLNLNDPTIANDDPRYYKISLFADTLTNNWKKKLLNIKKINIKSLIDGGEMAMLKLEKEIKRSPITNHAFLPEFNINVDENVTILQHAHSLDLSISNKPVEKLKKGIIKVMNSHYLHLSDDNNFNDIFFGIYQSRDTGFCNILLGDPIYNETTAVGILQVVHDCDDAKYPLVLTDIFKHKNWIVDGLINGFY</sequence>
<evidence type="ECO:0000313" key="3">
    <source>
        <dbReference type="Proteomes" id="UP000639338"/>
    </source>
</evidence>
<dbReference type="PANTHER" id="PTHR24260:SF136">
    <property type="entry name" value="GH08193P-RELATED"/>
    <property type="match status" value="1"/>
</dbReference>
<dbReference type="InterPro" id="IPR001254">
    <property type="entry name" value="Trypsin_dom"/>
</dbReference>
<feature type="domain" description="Peptidase S1" evidence="1">
    <location>
        <begin position="72"/>
        <end position="322"/>
    </location>
</feature>
<dbReference type="GO" id="GO:0004252">
    <property type="term" value="F:serine-type endopeptidase activity"/>
    <property type="evidence" value="ECO:0007669"/>
    <property type="project" value="InterPro"/>
</dbReference>
<comment type="caution">
    <text evidence="2">The sequence shown here is derived from an EMBL/GenBank/DDBJ whole genome shotgun (WGS) entry which is preliminary data.</text>
</comment>
<dbReference type="Gene3D" id="2.40.10.10">
    <property type="entry name" value="Trypsin-like serine proteases"/>
    <property type="match status" value="1"/>
</dbReference>
<dbReference type="SUPFAM" id="SSF50494">
    <property type="entry name" value="Trypsin-like serine proteases"/>
    <property type="match status" value="1"/>
</dbReference>
<dbReference type="InterPro" id="IPR051333">
    <property type="entry name" value="CLIP_Serine_Protease"/>
</dbReference>
<dbReference type="PROSITE" id="PS50240">
    <property type="entry name" value="TRYPSIN_DOM"/>
    <property type="match status" value="1"/>
</dbReference>
<accession>A0A834XPN1</accession>
<dbReference type="GO" id="GO:0006508">
    <property type="term" value="P:proteolysis"/>
    <property type="evidence" value="ECO:0007669"/>
    <property type="project" value="InterPro"/>
</dbReference>
<dbReference type="Pfam" id="PF00089">
    <property type="entry name" value="Trypsin"/>
    <property type="match status" value="1"/>
</dbReference>
<name>A0A834XPN1_APHGI</name>
<dbReference type="InterPro" id="IPR009003">
    <property type="entry name" value="Peptidase_S1_PA"/>
</dbReference>
<dbReference type="Proteomes" id="UP000639338">
    <property type="component" value="Unassembled WGS sequence"/>
</dbReference>
<reference evidence="2 3" key="1">
    <citation type="submission" date="2020-08" db="EMBL/GenBank/DDBJ databases">
        <title>Aphidius gifuensis genome sequencing and assembly.</title>
        <authorList>
            <person name="Du Z."/>
        </authorList>
    </citation>
    <scope>NUCLEOTIDE SEQUENCE [LARGE SCALE GENOMIC DNA]</scope>
    <source>
        <strain evidence="2">YNYX2018</strain>
        <tissue evidence="2">Adults</tissue>
    </source>
</reference>
<evidence type="ECO:0000259" key="1">
    <source>
        <dbReference type="PROSITE" id="PS50240"/>
    </source>
</evidence>
<organism evidence="2 3">
    <name type="scientific">Aphidius gifuensis</name>
    <name type="common">Parasitoid wasp</name>
    <dbReference type="NCBI Taxonomy" id="684658"/>
    <lineage>
        <taxon>Eukaryota</taxon>
        <taxon>Metazoa</taxon>
        <taxon>Ecdysozoa</taxon>
        <taxon>Arthropoda</taxon>
        <taxon>Hexapoda</taxon>
        <taxon>Insecta</taxon>
        <taxon>Pterygota</taxon>
        <taxon>Neoptera</taxon>
        <taxon>Endopterygota</taxon>
        <taxon>Hymenoptera</taxon>
        <taxon>Apocrita</taxon>
        <taxon>Ichneumonoidea</taxon>
        <taxon>Braconidae</taxon>
        <taxon>Aphidiinae</taxon>
        <taxon>Aphidius</taxon>
    </lineage>
</organism>
<proteinExistence type="predicted"/>
<dbReference type="PANTHER" id="PTHR24260">
    <property type="match status" value="1"/>
</dbReference>
<evidence type="ECO:0000313" key="2">
    <source>
        <dbReference type="EMBL" id="KAF7989170.1"/>
    </source>
</evidence>
<dbReference type="EMBL" id="JACMRX010000005">
    <property type="protein sequence ID" value="KAF7989170.1"/>
    <property type="molecule type" value="Genomic_DNA"/>
</dbReference>
<gene>
    <name evidence="2" type="ORF">HCN44_007480</name>
</gene>
<keyword evidence="3" id="KW-1185">Reference proteome</keyword>